<reference evidence="4" key="1">
    <citation type="journal article" date="2022" name="bioRxiv">
        <title>Sequencing and chromosome-scale assembly of the giantPleurodeles waltlgenome.</title>
        <authorList>
            <person name="Brown T."/>
            <person name="Elewa A."/>
            <person name="Iarovenko S."/>
            <person name="Subramanian E."/>
            <person name="Araus A.J."/>
            <person name="Petzold A."/>
            <person name="Susuki M."/>
            <person name="Suzuki K.-i.T."/>
            <person name="Hayashi T."/>
            <person name="Toyoda A."/>
            <person name="Oliveira C."/>
            <person name="Osipova E."/>
            <person name="Leigh N.D."/>
            <person name="Simon A."/>
            <person name="Yun M.H."/>
        </authorList>
    </citation>
    <scope>NUCLEOTIDE SEQUENCE</scope>
    <source>
        <strain evidence="4">20211129_DDA</strain>
        <tissue evidence="4">Liver</tissue>
    </source>
</reference>
<evidence type="ECO:0000313" key="4">
    <source>
        <dbReference type="EMBL" id="KAJ1196495.1"/>
    </source>
</evidence>
<feature type="compositionally biased region" description="Polar residues" evidence="2">
    <location>
        <begin position="979"/>
        <end position="1008"/>
    </location>
</feature>
<keyword evidence="1" id="KW-0175">Coiled coil</keyword>
<feature type="compositionally biased region" description="Polar residues" evidence="2">
    <location>
        <begin position="485"/>
        <end position="500"/>
    </location>
</feature>
<keyword evidence="5" id="KW-1185">Reference proteome</keyword>
<evidence type="ECO:0000259" key="3">
    <source>
        <dbReference type="PROSITE" id="PS51444"/>
    </source>
</evidence>
<organism evidence="4 5">
    <name type="scientific">Pleurodeles waltl</name>
    <name type="common">Iberian ribbed newt</name>
    <dbReference type="NCBI Taxonomy" id="8319"/>
    <lineage>
        <taxon>Eukaryota</taxon>
        <taxon>Metazoa</taxon>
        <taxon>Chordata</taxon>
        <taxon>Craniata</taxon>
        <taxon>Vertebrata</taxon>
        <taxon>Euteleostomi</taxon>
        <taxon>Amphibia</taxon>
        <taxon>Batrachia</taxon>
        <taxon>Caudata</taxon>
        <taxon>Salamandroidea</taxon>
        <taxon>Salamandridae</taxon>
        <taxon>Pleurodelinae</taxon>
        <taxon>Pleurodeles</taxon>
    </lineage>
</organism>
<evidence type="ECO:0000256" key="2">
    <source>
        <dbReference type="SAM" id="MobiDB-lite"/>
    </source>
</evidence>
<feature type="coiled-coil region" evidence="1">
    <location>
        <begin position="232"/>
        <end position="259"/>
    </location>
</feature>
<dbReference type="Gene3D" id="1.20.58.2220">
    <property type="entry name" value="Formin, FH2 domain"/>
    <property type="match status" value="1"/>
</dbReference>
<dbReference type="InterPro" id="IPR042201">
    <property type="entry name" value="FH2_Formin_sf"/>
</dbReference>
<feature type="region of interest" description="Disordered" evidence="2">
    <location>
        <begin position="485"/>
        <end position="531"/>
    </location>
</feature>
<feature type="compositionally biased region" description="Polar residues" evidence="2">
    <location>
        <begin position="614"/>
        <end position="636"/>
    </location>
</feature>
<protein>
    <recommendedName>
        <fullName evidence="3">FH2 domain-containing protein</fullName>
    </recommendedName>
</protein>
<feature type="domain" description="FH2" evidence="3">
    <location>
        <begin position="1"/>
        <end position="309"/>
    </location>
</feature>
<feature type="compositionally biased region" description="Basic and acidic residues" evidence="2">
    <location>
        <begin position="853"/>
        <end position="864"/>
    </location>
</feature>
<dbReference type="EMBL" id="JANPWB010000003">
    <property type="protein sequence ID" value="KAJ1196495.1"/>
    <property type="molecule type" value="Genomic_DNA"/>
</dbReference>
<feature type="region of interest" description="Disordered" evidence="2">
    <location>
        <begin position="823"/>
        <end position="1108"/>
    </location>
</feature>
<dbReference type="Pfam" id="PF02181">
    <property type="entry name" value="FH2"/>
    <property type="match status" value="1"/>
</dbReference>
<dbReference type="PANTHER" id="PTHR46345">
    <property type="entry name" value="INVERTED FORMIN-2"/>
    <property type="match status" value="1"/>
</dbReference>
<accession>A0AAV7V5N8</accession>
<dbReference type="PANTHER" id="PTHR46345:SF10">
    <property type="entry name" value="FORMIN-J"/>
    <property type="match status" value="1"/>
</dbReference>
<feature type="region of interest" description="Disordered" evidence="2">
    <location>
        <begin position="590"/>
        <end position="703"/>
    </location>
</feature>
<dbReference type="InterPro" id="IPR015425">
    <property type="entry name" value="FH2_Formin"/>
</dbReference>
<comment type="caution">
    <text evidence="4">The sequence shown here is derived from an EMBL/GenBank/DDBJ whole genome shotgun (WGS) entry which is preliminary data.</text>
</comment>
<feature type="compositionally biased region" description="Polar residues" evidence="2">
    <location>
        <begin position="1091"/>
        <end position="1108"/>
    </location>
</feature>
<dbReference type="SMART" id="SM00498">
    <property type="entry name" value="FH2"/>
    <property type="match status" value="1"/>
</dbReference>
<proteinExistence type="predicted"/>
<dbReference type="Proteomes" id="UP001066276">
    <property type="component" value="Chromosome 2_1"/>
</dbReference>
<sequence>MNIGIFLKQFKRSAAEMVEDIRRGSGERYCGERLAELLKHLPEKEEVKRLKAFRGERSSLSEAELFLALLLDVPSYTLRLEAMVLRKEFPATVGGLRSSARVLKECSQELIGCSELHMVLRLVLKAGNFMNAGGYAGNAAGFHISSLLKLADTKANKPGMSLLHFVAMEVQQRYPELLCFPGKLEHISRGSRLSEGGLVEEFCRLQKQVSSLARTLEAAEHREIRTQMAGFLQGAENQLEEVQREMEAMRASRQQLLEFLCEDEETFKLEECCQIFSTFCDKFLKAVQENKERELEEQRRQRLECERLEKRRSTATCSVTEDHSGRDDLEVTLERNLRAVCRYGSIRRTKSRSPTINPARMAYFSCQGPWVRRDREKDIELLSDEENARQLREVSETVLSQQMQYVTSPDNNGRPRSAIAKWPPVQPAHSENSTEVQLGNAQTQPDFSIQPSTAPDLSRTSGSNLPSTGKGQVPAEISDQLLTKNISGRPDNSSPQSDRSIPTKLDFNTHPPTRSRPPKPNSSISPSTGHIQAKAEVSNRPLTGHLSSKPKAINQSLTGNMSDWLTVNNDPSTQNMPASRKVSNQELIVDKPASLEGNNHPLAEKKPTRPEMNNYPSTLNKPARSEVNNAPSTANKSARPEVSSHPSPNSMPEGFEVNCQHSAANKPARPDVNNHPVTANGPARYGVNNHPSAANKPARPEVNYQPSNGSMLAGSEVNHQLSTDCLLATPDIKTQSSCKSVSMRPDAVSEFQPLRPEVSIKPRARFTTTRPLSAGPVLAEFPRVGETVECRTLVKGLKSYENLAAQKAPPSPCAKWKREQRSSCESVEGEHSNPPRTAERTRTQGPIIKIHKGKDLLKDTEPGEQKASIGTAREGGLGVRRAHSTKERSPVTAGAQDIKGQKPPSSPVEHLSSPQGARPSTLSRRTTLPRSVQSKGTTMAHSEGLKGASTKSKKETQTTGSGNVRELDKDRGFCYTLRPSLTSSRKTLPQTDSVQYRDTSMSPTTQKGLASPRPDSVTSPKLVTTPPVACRLQVSPKPEPTEAPRGHASSPVAHGSPTSSKAPFGSAKKPRSLAPTAAKVGKHCDPAPGAGTSQAERSRRTSSQPIWR</sequence>
<feature type="compositionally biased region" description="Basic and acidic residues" evidence="2">
    <location>
        <begin position="823"/>
        <end position="842"/>
    </location>
</feature>
<evidence type="ECO:0000256" key="1">
    <source>
        <dbReference type="SAM" id="Coils"/>
    </source>
</evidence>
<dbReference type="PROSITE" id="PS51444">
    <property type="entry name" value="FH2"/>
    <property type="match status" value="1"/>
</dbReference>
<feature type="compositionally biased region" description="Polar residues" evidence="2">
    <location>
        <begin position="521"/>
        <end position="530"/>
    </location>
</feature>
<feature type="compositionally biased region" description="Polar residues" evidence="2">
    <location>
        <begin position="912"/>
        <end position="940"/>
    </location>
</feature>
<dbReference type="SUPFAM" id="SSF101447">
    <property type="entry name" value="Formin homology 2 domain (FH2 domain)"/>
    <property type="match status" value="1"/>
</dbReference>
<feature type="region of interest" description="Disordered" evidence="2">
    <location>
        <begin position="406"/>
        <end position="473"/>
    </location>
</feature>
<dbReference type="AlphaFoldDB" id="A0AAV7V5N8"/>
<feature type="coiled-coil region" evidence="1">
    <location>
        <begin position="284"/>
        <end position="311"/>
    </location>
</feature>
<name>A0AAV7V5N8_PLEWA</name>
<gene>
    <name evidence="4" type="ORF">NDU88_000366</name>
</gene>
<evidence type="ECO:0000313" key="5">
    <source>
        <dbReference type="Proteomes" id="UP001066276"/>
    </source>
</evidence>
<feature type="compositionally biased region" description="Polar residues" evidence="2">
    <location>
        <begin position="429"/>
        <end position="470"/>
    </location>
</feature>